<evidence type="ECO:0000256" key="4">
    <source>
        <dbReference type="ARBA" id="ARBA00022989"/>
    </source>
</evidence>
<dbReference type="PANTHER" id="PTHR38035">
    <property type="entry name" value="UPF0070 PROTEIN YFGM"/>
    <property type="match status" value="1"/>
</dbReference>
<dbReference type="OMA" id="SNAYPLM"/>
<reference evidence="11" key="1">
    <citation type="submission" date="2019-08" db="EMBL/GenBank/DDBJ databases">
        <authorList>
            <person name="Busch A."/>
        </authorList>
    </citation>
    <scope>NUCLEOTIDE SEQUENCE</scope>
    <source>
        <strain evidence="12">15T0085</strain>
        <strain evidence="11">17T1429</strain>
    </source>
</reference>
<keyword evidence="4 9" id="KW-1133">Transmembrane helix</keyword>
<protein>
    <recommendedName>
        <fullName evidence="8">Ancillary SecYEG translocon subunit</fullName>
    </recommendedName>
</protein>
<dbReference type="GO" id="GO:0044877">
    <property type="term" value="F:protein-containing complex binding"/>
    <property type="evidence" value="ECO:0007669"/>
    <property type="project" value="InterPro"/>
</dbReference>
<dbReference type="RefSeq" id="WP_003017182.1">
    <property type="nucleotide sequence ID" value="NZ_AP023459.1"/>
</dbReference>
<evidence type="ECO:0000256" key="6">
    <source>
        <dbReference type="ARBA" id="ARBA00023186"/>
    </source>
</evidence>
<dbReference type="PANTHER" id="PTHR38035:SF1">
    <property type="entry name" value="ANCILLARY SECYEG TRANSLOCON SUBUNIT"/>
    <property type="match status" value="1"/>
</dbReference>
<organism evidence="11">
    <name type="scientific">Francisella tularensis subsp. holarctica</name>
    <dbReference type="NCBI Taxonomy" id="119857"/>
    <lineage>
        <taxon>Bacteria</taxon>
        <taxon>Pseudomonadati</taxon>
        <taxon>Pseudomonadota</taxon>
        <taxon>Gammaproteobacteria</taxon>
        <taxon>Thiotrichales</taxon>
        <taxon>Francisellaceae</taxon>
        <taxon>Francisella</taxon>
    </lineage>
</organism>
<name>A0A0B6CY21_FRATU</name>
<gene>
    <name evidence="12" type="ORF">FWI86_01890</name>
    <name evidence="11" type="ORF">FWJ04_01145</name>
</gene>
<evidence type="ECO:0000313" key="11">
    <source>
        <dbReference type="EMBL" id="NDR88348.1"/>
    </source>
</evidence>
<sequence length="212" mass="23828">MKNLSKKQTQALYTIAGIIIVAIICAIFLQFYNSSNDKKMLEASTIYQKALIANENPKSSVETKIAKFEQVVNDYPNTSFGIFASWQLADLYTTPTKLDSKNFNVNITNLPKAIAILQQSIENNPKDSLSDISKVRLARLYIVAKQPDQAIKTLQGIKSFKDNAYPLMLLGQAYSEKKDKVKAIESWQKALQDPNSSDQFKQIISQLINNTN</sequence>
<evidence type="ECO:0000256" key="9">
    <source>
        <dbReference type="SAM" id="Phobius"/>
    </source>
</evidence>
<evidence type="ECO:0000256" key="5">
    <source>
        <dbReference type="ARBA" id="ARBA00023136"/>
    </source>
</evidence>
<evidence type="ECO:0000259" key="10">
    <source>
        <dbReference type="Pfam" id="PF09976"/>
    </source>
</evidence>
<evidence type="ECO:0000256" key="3">
    <source>
        <dbReference type="ARBA" id="ARBA00022692"/>
    </source>
</evidence>
<dbReference type="InterPro" id="IPR011990">
    <property type="entry name" value="TPR-like_helical_dom_sf"/>
</dbReference>
<dbReference type="KEGG" id="ftz:CH68_1868"/>
<dbReference type="SUPFAM" id="SSF48452">
    <property type="entry name" value="TPR-like"/>
    <property type="match status" value="1"/>
</dbReference>
<keyword evidence="2" id="KW-1003">Cell membrane</keyword>
<evidence type="ECO:0000313" key="12">
    <source>
        <dbReference type="EMBL" id="NDS67883.1"/>
    </source>
</evidence>
<dbReference type="eggNOG" id="COG2976">
    <property type="taxonomic scope" value="Bacteria"/>
</dbReference>
<dbReference type="AlphaFoldDB" id="A0A0B6CY21"/>
<dbReference type="Gene3D" id="1.25.40.10">
    <property type="entry name" value="Tetratricopeptide repeat domain"/>
    <property type="match status" value="1"/>
</dbReference>
<dbReference type="InterPro" id="IPR026039">
    <property type="entry name" value="YfgM"/>
</dbReference>
<evidence type="ECO:0000256" key="2">
    <source>
        <dbReference type="ARBA" id="ARBA00022475"/>
    </source>
</evidence>
<keyword evidence="6" id="KW-0143">Chaperone</keyword>
<dbReference type="KEGG" id="ftc:DA46_1011"/>
<evidence type="ECO:0000256" key="1">
    <source>
        <dbReference type="ARBA" id="ARBA00004401"/>
    </source>
</evidence>
<comment type="similarity">
    <text evidence="7">Belongs to the YfgM family.</text>
</comment>
<keyword evidence="3 9" id="KW-0812">Transmembrane</keyword>
<dbReference type="InterPro" id="IPR018704">
    <property type="entry name" value="SecYEG/CpoB_TPR"/>
</dbReference>
<comment type="subcellular location">
    <subcellularLocation>
        <location evidence="1">Cell membrane</location>
        <topology evidence="1">Single-pass type II membrane protein</topology>
    </subcellularLocation>
</comment>
<dbReference type="Pfam" id="PF09976">
    <property type="entry name" value="TPR_21"/>
    <property type="match status" value="1"/>
</dbReference>
<proteinExistence type="inferred from homology"/>
<dbReference type="GO" id="GO:0005886">
    <property type="term" value="C:plasma membrane"/>
    <property type="evidence" value="ECO:0007669"/>
    <property type="project" value="UniProtKB-SubCell"/>
</dbReference>
<reference evidence="11" key="2">
    <citation type="submission" date="2020-02" db="EMBL/GenBank/DDBJ databases">
        <title>Using affinity propagation clustering for identifying bacterial clades and subclades with whole-genome sequences of Francisella tularensis.</title>
        <authorList>
            <person name="Homeier-Bachmann T."/>
            <person name="Abdel-Glil M.Y."/>
            <person name="Hackbart A."/>
            <person name="Hotzel H."/>
            <person name="Tomaso H."/>
        </authorList>
    </citation>
    <scope>NUCLEOTIDE SEQUENCE</scope>
    <source>
        <strain evidence="12">15T0085</strain>
        <strain evidence="11">17T1429</strain>
    </source>
</reference>
<dbReference type="EMBL" id="JAAGJP010000008">
    <property type="protein sequence ID" value="NDS67883.1"/>
    <property type="molecule type" value="Genomic_DNA"/>
</dbReference>
<dbReference type="KEGG" id="ftv:CH67_2137"/>
<feature type="domain" description="Ancillary SecYEG translocon subunit/Cell division coordinator CpoB TPR" evidence="10">
    <location>
        <begin position="14"/>
        <end position="205"/>
    </location>
</feature>
<dbReference type="HOGENOM" id="CLU_1298280_0_0_6"/>
<comment type="caution">
    <text evidence="11">The sequence shown here is derived from an EMBL/GenBank/DDBJ whole genome shotgun (WGS) entry which is preliminary data.</text>
</comment>
<accession>A0A0B6CY21</accession>
<evidence type="ECO:0000256" key="7">
    <source>
        <dbReference type="ARBA" id="ARBA00024197"/>
    </source>
</evidence>
<feature type="transmembrane region" description="Helical" evidence="9">
    <location>
        <begin position="12"/>
        <end position="32"/>
    </location>
</feature>
<keyword evidence="5 9" id="KW-0472">Membrane</keyword>
<evidence type="ECO:0000256" key="8">
    <source>
        <dbReference type="ARBA" id="ARBA00024235"/>
    </source>
</evidence>
<dbReference type="EMBL" id="JAAGKH010000005">
    <property type="protein sequence ID" value="NDR88348.1"/>
    <property type="molecule type" value="Genomic_DNA"/>
</dbReference>